<dbReference type="Pfam" id="PF01925">
    <property type="entry name" value="TauE"/>
    <property type="match status" value="1"/>
</dbReference>
<dbReference type="AlphaFoldDB" id="X1SZC0"/>
<feature type="transmembrane region" description="Helical" evidence="5">
    <location>
        <begin position="60"/>
        <end position="77"/>
    </location>
</feature>
<protein>
    <recommendedName>
        <fullName evidence="7">Membrane transporter protein</fullName>
    </recommendedName>
</protein>
<dbReference type="EMBL" id="BARW01013513">
    <property type="protein sequence ID" value="GAI80695.1"/>
    <property type="molecule type" value="Genomic_DNA"/>
</dbReference>
<comment type="caution">
    <text evidence="6">The sequence shown here is derived from an EMBL/GenBank/DDBJ whole genome shotgun (WGS) entry which is preliminary data.</text>
</comment>
<name>X1SZC0_9ZZZZ</name>
<feature type="transmembrane region" description="Helical" evidence="5">
    <location>
        <begin position="84"/>
        <end position="103"/>
    </location>
</feature>
<evidence type="ECO:0000256" key="4">
    <source>
        <dbReference type="ARBA" id="ARBA00023136"/>
    </source>
</evidence>
<feature type="transmembrane region" description="Helical" evidence="5">
    <location>
        <begin position="24"/>
        <end position="54"/>
    </location>
</feature>
<proteinExistence type="predicted"/>
<dbReference type="GO" id="GO:0016020">
    <property type="term" value="C:membrane"/>
    <property type="evidence" value="ECO:0007669"/>
    <property type="project" value="UniProtKB-SubCell"/>
</dbReference>
<evidence type="ECO:0008006" key="7">
    <source>
        <dbReference type="Google" id="ProtNLM"/>
    </source>
</evidence>
<gene>
    <name evidence="6" type="ORF">S12H4_24711</name>
</gene>
<dbReference type="InterPro" id="IPR002781">
    <property type="entry name" value="TM_pro_TauE-like"/>
</dbReference>
<comment type="subcellular location">
    <subcellularLocation>
        <location evidence="1">Membrane</location>
        <topology evidence="1">Multi-pass membrane protein</topology>
    </subcellularLocation>
</comment>
<keyword evidence="2 5" id="KW-0812">Transmembrane</keyword>
<keyword evidence="3 5" id="KW-1133">Transmembrane helix</keyword>
<feature type="non-terminal residue" evidence="6">
    <location>
        <position position="1"/>
    </location>
</feature>
<keyword evidence="4 5" id="KW-0472">Membrane</keyword>
<evidence type="ECO:0000256" key="2">
    <source>
        <dbReference type="ARBA" id="ARBA00022692"/>
    </source>
</evidence>
<evidence type="ECO:0000256" key="1">
    <source>
        <dbReference type="ARBA" id="ARBA00004141"/>
    </source>
</evidence>
<evidence type="ECO:0000256" key="3">
    <source>
        <dbReference type="ARBA" id="ARBA00022989"/>
    </source>
</evidence>
<organism evidence="6">
    <name type="scientific">marine sediment metagenome</name>
    <dbReference type="NCBI Taxonomy" id="412755"/>
    <lineage>
        <taxon>unclassified sequences</taxon>
        <taxon>metagenomes</taxon>
        <taxon>ecological metagenomes</taxon>
    </lineage>
</organism>
<accession>X1SZC0</accession>
<evidence type="ECO:0000256" key="5">
    <source>
        <dbReference type="SAM" id="Phobius"/>
    </source>
</evidence>
<sequence>HIKNYEKFIINFLDNKILSKKSRIILSGMVSAIAGIGGGVFFVSIMTLLFFIPINIAVDTSTFVILFSSLAGFITYLRQKRTSIKLSLFFSAFSIIGSILATYS</sequence>
<reference evidence="6" key="1">
    <citation type="journal article" date="2014" name="Front. Microbiol.">
        <title>High frequency of phylogenetically diverse reductive dehalogenase-homologous genes in deep subseafloor sedimentary metagenomes.</title>
        <authorList>
            <person name="Kawai M."/>
            <person name="Futagami T."/>
            <person name="Toyoda A."/>
            <person name="Takaki Y."/>
            <person name="Nishi S."/>
            <person name="Hori S."/>
            <person name="Arai W."/>
            <person name="Tsubouchi T."/>
            <person name="Morono Y."/>
            <person name="Uchiyama I."/>
            <person name="Ito T."/>
            <person name="Fujiyama A."/>
            <person name="Inagaki F."/>
            <person name="Takami H."/>
        </authorList>
    </citation>
    <scope>NUCLEOTIDE SEQUENCE</scope>
    <source>
        <strain evidence="6">Expedition CK06-06</strain>
    </source>
</reference>
<evidence type="ECO:0000313" key="6">
    <source>
        <dbReference type="EMBL" id="GAI80695.1"/>
    </source>
</evidence>